<gene>
    <name evidence="2" type="ORF">UT08_C0007G0032</name>
</gene>
<keyword evidence="1" id="KW-1133">Transmembrane helix</keyword>
<dbReference type="Proteomes" id="UP000034081">
    <property type="component" value="Unassembled WGS sequence"/>
</dbReference>
<evidence type="ECO:0000313" key="3">
    <source>
        <dbReference type="Proteomes" id="UP000034081"/>
    </source>
</evidence>
<feature type="transmembrane region" description="Helical" evidence="1">
    <location>
        <begin position="18"/>
        <end position="40"/>
    </location>
</feature>
<reference evidence="2 3" key="1">
    <citation type="journal article" date="2015" name="Nature">
        <title>rRNA introns, odd ribosomes, and small enigmatic genomes across a large radiation of phyla.</title>
        <authorList>
            <person name="Brown C.T."/>
            <person name="Hug L.A."/>
            <person name="Thomas B.C."/>
            <person name="Sharon I."/>
            <person name="Castelle C.J."/>
            <person name="Singh A."/>
            <person name="Wilkins M.J."/>
            <person name="Williams K.H."/>
            <person name="Banfield J.F."/>
        </authorList>
    </citation>
    <scope>NUCLEOTIDE SEQUENCE [LARGE SCALE GENOMIC DNA]</scope>
</reference>
<sequence>MDTLPEETPNIEKSNKKAIVFSLLLLILLLFCLSVLFIRLNFGSCSVYSSSENKNYPCGLKYTSSNGYTKLYLGRINNFFIRNGKLYLTVGIGNTSAVFYLGDIGLDEIHVGDYKLGDFDKKDLSSKRNIILRDGSLTYLNNNFKKKIIQLLIYTPESASYSLEQININSEMIEQMKKDRAINYFENCMNNLSKVLSSIENKDNKNIFSQVLSSILGVNQNINECTPYVNSFDVFK</sequence>
<keyword evidence="1" id="KW-0472">Membrane</keyword>
<proteinExistence type="predicted"/>
<dbReference type="AlphaFoldDB" id="A0A0G0NHI6"/>
<name>A0A0G0NHI6_9BACT</name>
<evidence type="ECO:0000256" key="1">
    <source>
        <dbReference type="SAM" id="Phobius"/>
    </source>
</evidence>
<dbReference type="EMBL" id="LBVL01000007">
    <property type="protein sequence ID" value="KKQ85359.1"/>
    <property type="molecule type" value="Genomic_DNA"/>
</dbReference>
<protein>
    <submittedName>
        <fullName evidence="2">Uncharacterized protein</fullName>
    </submittedName>
</protein>
<organism evidence="2 3">
    <name type="scientific">Candidatus Woesebacteria bacterium GW2011_GWB1_38_8</name>
    <dbReference type="NCBI Taxonomy" id="1618570"/>
    <lineage>
        <taxon>Bacteria</taxon>
        <taxon>Candidatus Woeseibacteriota</taxon>
    </lineage>
</organism>
<comment type="caution">
    <text evidence="2">The sequence shown here is derived from an EMBL/GenBank/DDBJ whole genome shotgun (WGS) entry which is preliminary data.</text>
</comment>
<accession>A0A0G0NHI6</accession>
<evidence type="ECO:0000313" key="2">
    <source>
        <dbReference type="EMBL" id="KKQ85359.1"/>
    </source>
</evidence>
<dbReference type="STRING" id="1618570.UT08_C0007G0032"/>
<keyword evidence="1" id="KW-0812">Transmembrane</keyword>